<keyword evidence="1" id="KW-0479">Metal-binding</keyword>
<keyword evidence="2" id="KW-0863">Zinc-finger</keyword>
<dbReference type="Gene3D" id="3.30.160.60">
    <property type="entry name" value="Classic Zinc Finger"/>
    <property type="match status" value="1"/>
</dbReference>
<feature type="region of interest" description="Disordered" evidence="4">
    <location>
        <begin position="72"/>
        <end position="95"/>
    </location>
</feature>
<evidence type="ECO:0000256" key="4">
    <source>
        <dbReference type="SAM" id="MobiDB-lite"/>
    </source>
</evidence>
<organism evidence="6 7">
    <name type="scientific">Pomacea canaliculata</name>
    <name type="common">Golden apple snail</name>
    <dbReference type="NCBI Taxonomy" id="400727"/>
    <lineage>
        <taxon>Eukaryota</taxon>
        <taxon>Metazoa</taxon>
        <taxon>Spiralia</taxon>
        <taxon>Lophotrochozoa</taxon>
        <taxon>Mollusca</taxon>
        <taxon>Gastropoda</taxon>
        <taxon>Caenogastropoda</taxon>
        <taxon>Architaenioglossa</taxon>
        <taxon>Ampullarioidea</taxon>
        <taxon>Ampullariidae</taxon>
        <taxon>Pomacea</taxon>
    </lineage>
</organism>
<feature type="compositionally biased region" description="Acidic residues" evidence="4">
    <location>
        <begin position="256"/>
        <end position="266"/>
    </location>
</feature>
<reference evidence="6 7" key="1">
    <citation type="submission" date="2018-04" db="EMBL/GenBank/DDBJ databases">
        <title>The genome of golden apple snail Pomacea canaliculata provides insight into stress tolerance and invasive adaptation.</title>
        <authorList>
            <person name="Liu C."/>
            <person name="Liu B."/>
            <person name="Ren Y."/>
            <person name="Zhang Y."/>
            <person name="Wang H."/>
            <person name="Li S."/>
            <person name="Jiang F."/>
            <person name="Yin L."/>
            <person name="Zhang G."/>
            <person name="Qian W."/>
            <person name="Fan W."/>
        </authorList>
    </citation>
    <scope>NUCLEOTIDE SEQUENCE [LARGE SCALE GENOMIC DNA]</scope>
    <source>
        <strain evidence="6">SZHN2017</strain>
        <tissue evidence="6">Muscle</tissue>
    </source>
</reference>
<dbReference type="InterPro" id="IPR013087">
    <property type="entry name" value="Znf_C2H2_type"/>
</dbReference>
<keyword evidence="7" id="KW-1185">Reference proteome</keyword>
<name>A0A2T7NI02_POMCA</name>
<dbReference type="PROSITE" id="PS00028">
    <property type="entry name" value="ZINC_FINGER_C2H2_1"/>
    <property type="match status" value="3"/>
</dbReference>
<feature type="region of interest" description="Disordered" evidence="4">
    <location>
        <begin position="163"/>
        <end position="224"/>
    </location>
</feature>
<gene>
    <name evidence="6" type="ORF">C0Q70_18962</name>
</gene>
<dbReference type="InterPro" id="IPR022755">
    <property type="entry name" value="Znf_C2H2_jaz"/>
</dbReference>
<feature type="compositionally biased region" description="Basic and acidic residues" evidence="4">
    <location>
        <begin position="309"/>
        <end position="322"/>
    </location>
</feature>
<evidence type="ECO:0000259" key="5">
    <source>
        <dbReference type="PROSITE" id="PS00028"/>
    </source>
</evidence>
<dbReference type="GO" id="GO:0003676">
    <property type="term" value="F:nucleic acid binding"/>
    <property type="evidence" value="ECO:0007669"/>
    <property type="project" value="InterPro"/>
</dbReference>
<feature type="region of interest" description="Disordered" evidence="4">
    <location>
        <begin position="355"/>
        <end position="393"/>
    </location>
</feature>
<evidence type="ECO:0000256" key="2">
    <source>
        <dbReference type="ARBA" id="ARBA00022771"/>
    </source>
</evidence>
<evidence type="ECO:0000256" key="1">
    <source>
        <dbReference type="ARBA" id="ARBA00022723"/>
    </source>
</evidence>
<feature type="domain" description="C2H2-type" evidence="5">
    <location>
        <begin position="332"/>
        <end position="354"/>
    </location>
</feature>
<comment type="caution">
    <text evidence="6">The sequence shown here is derived from an EMBL/GenBank/DDBJ whole genome shotgun (WGS) entry which is preliminary data.</text>
</comment>
<feature type="domain" description="C2H2-type" evidence="5">
    <location>
        <begin position="566"/>
        <end position="587"/>
    </location>
</feature>
<feature type="compositionally biased region" description="Polar residues" evidence="4">
    <location>
        <begin position="80"/>
        <end position="95"/>
    </location>
</feature>
<proteinExistence type="predicted"/>
<sequence>MARKDVFHGMEDTSDIDTHLCLVCNQTIVGLLNYVMHKKTECPKKRYSQQQQQQQQQQSAFNGNSKLYDHSFSLSSTSSHQGASHQNDVLRDSSNSYGLGSQDSFIFPCAPPEYGNKPGSYNQQPGAQLTVTQSYASAKISGTHPSNTGLSVDVNSPLSSFIDSSFSPSEDSPVDSNSVLQDPESPKSRPDFFQSLELKSITGRKQSATEPQGRGSKGKRRWVQEEPIDFDLPITMILSNLDFSSDEESCVVNFPSDEDPEDEGSDSEWSSPPKSHTGGKWKPGEGPSKIYHRHQLVGGKWKPGQGLQRVERTRETKSSRSADLKTNRPYFCNLCKSTFPDHYSSSAHFVSETHREAVEAQRKGTHSKKELVSASLDGSLGGSDSLTSETSVASSQQVAEDSIETQVAMANFAPISLNSPKKRCYSGPFCQTCDLYFDSAIVYEIHCDTKQHKDMVEKKKQSQHAATMKAPTVDQCTKGDLATQLVCNVCQFYFNRAADLLDHLKTKEHKQSCEDLVGPLLCVTCKYKTHSPDDILQHVQTRQHHALVARNHHVCIIRECHSKITCKFCGVQMHSAVRMKRHVDFRHKDRKVQERLEVRATTNRHEQVGLTEALSPETSEVQAIQV</sequence>
<dbReference type="InterPro" id="IPR003604">
    <property type="entry name" value="Matrin/U1-like-C_Znf_C2H2"/>
</dbReference>
<dbReference type="InterPro" id="IPR036236">
    <property type="entry name" value="Znf_C2H2_sf"/>
</dbReference>
<dbReference type="Pfam" id="PF12874">
    <property type="entry name" value="zf-met"/>
    <property type="match status" value="1"/>
</dbReference>
<feature type="compositionally biased region" description="Basic and acidic residues" evidence="4">
    <location>
        <begin position="355"/>
        <end position="371"/>
    </location>
</feature>
<dbReference type="Proteomes" id="UP000245119">
    <property type="component" value="Linkage Group LG12"/>
</dbReference>
<dbReference type="OrthoDB" id="7788172at2759"/>
<evidence type="ECO:0000256" key="3">
    <source>
        <dbReference type="ARBA" id="ARBA00022833"/>
    </source>
</evidence>
<dbReference type="Pfam" id="PF12171">
    <property type="entry name" value="zf-C2H2_jaz"/>
    <property type="match status" value="1"/>
</dbReference>
<dbReference type="SUPFAM" id="SSF57667">
    <property type="entry name" value="beta-beta-alpha zinc fingers"/>
    <property type="match status" value="3"/>
</dbReference>
<accession>A0A2T7NI02</accession>
<keyword evidence="3" id="KW-0862">Zinc</keyword>
<evidence type="ECO:0000313" key="7">
    <source>
        <dbReference type="Proteomes" id="UP000245119"/>
    </source>
</evidence>
<dbReference type="SMART" id="SM00355">
    <property type="entry name" value="ZnF_C2H2"/>
    <property type="match status" value="5"/>
</dbReference>
<dbReference type="GO" id="GO:0008270">
    <property type="term" value="F:zinc ion binding"/>
    <property type="evidence" value="ECO:0007669"/>
    <property type="project" value="UniProtKB-KW"/>
</dbReference>
<dbReference type="AlphaFoldDB" id="A0A2T7NI02"/>
<protein>
    <recommendedName>
        <fullName evidence="5">C2H2-type domain-containing protein</fullName>
    </recommendedName>
</protein>
<dbReference type="EMBL" id="PZQS01000012">
    <property type="protein sequence ID" value="PVD20801.1"/>
    <property type="molecule type" value="Genomic_DNA"/>
</dbReference>
<feature type="domain" description="C2H2-type" evidence="5">
    <location>
        <begin position="487"/>
        <end position="509"/>
    </location>
</feature>
<dbReference type="SMART" id="SM00451">
    <property type="entry name" value="ZnF_U1"/>
    <property type="match status" value="4"/>
</dbReference>
<feature type="compositionally biased region" description="Low complexity" evidence="4">
    <location>
        <begin position="163"/>
        <end position="176"/>
    </location>
</feature>
<feature type="region of interest" description="Disordered" evidence="4">
    <location>
        <begin position="250"/>
        <end position="322"/>
    </location>
</feature>
<evidence type="ECO:0000313" key="6">
    <source>
        <dbReference type="EMBL" id="PVD20801.1"/>
    </source>
</evidence>
<feature type="compositionally biased region" description="Low complexity" evidence="4">
    <location>
        <begin position="373"/>
        <end position="391"/>
    </location>
</feature>